<dbReference type="EMBL" id="CP011311">
    <property type="protein sequence ID" value="AKE38901.1"/>
    <property type="molecule type" value="Genomic_DNA"/>
</dbReference>
<dbReference type="Proteomes" id="UP000033566">
    <property type="component" value="Chromosome"/>
</dbReference>
<dbReference type="AlphaFoldDB" id="A0A0F6TAU0"/>
<evidence type="ECO:0000313" key="1">
    <source>
        <dbReference type="EMBL" id="AKE38901.1"/>
    </source>
</evidence>
<accession>A0A0F6TAU0</accession>
<protein>
    <submittedName>
        <fullName evidence="1">Uncharacterized protein</fullName>
    </submittedName>
</protein>
<dbReference type="RefSeq" id="WP_035105703.1">
    <property type="nucleotide sequence ID" value="NZ_CP011311.1"/>
</dbReference>
<dbReference type="KEGG" id="ccj:UL81_04640"/>
<evidence type="ECO:0000313" key="2">
    <source>
        <dbReference type="Proteomes" id="UP000033566"/>
    </source>
</evidence>
<dbReference type="STRING" id="161896.UL81_04640"/>
<proteinExistence type="predicted"/>
<dbReference type="OrthoDB" id="9766854at2"/>
<organism evidence="1 2">
    <name type="scientific">Corynebacterium camporealensis</name>
    <dbReference type="NCBI Taxonomy" id="161896"/>
    <lineage>
        <taxon>Bacteria</taxon>
        <taxon>Bacillati</taxon>
        <taxon>Actinomycetota</taxon>
        <taxon>Actinomycetes</taxon>
        <taxon>Mycobacteriales</taxon>
        <taxon>Corynebacteriaceae</taxon>
        <taxon>Corynebacterium</taxon>
    </lineage>
</organism>
<gene>
    <name evidence="1" type="ORF">UL81_04640</name>
</gene>
<sequence length="263" mass="28014">MPGEHPALWRQGLSTVGIILVFVSWAITFLLPADPLSNDFGSPVTNIIRLLLFAAVVLCWASRAGIIPKRMYLLVLVAVLINSGLGSIAVSLSLPFYFDALGTMFISVIAGASMGTSTALLTALLTGMFVPTNMAYAPIGVLIAYLTAAAARARVLGNMGRILLTGLFVGVSSGIVSVYSTTLSLSGDVNSGVHALIEFLDLMVQNRQLALIIQALLSDPLDKIFALLIVCLAIRYGPSALRVLITYEGNRDQLAGIFYDTRH</sequence>
<dbReference type="PATRIC" id="fig|161896.4.peg.912"/>
<keyword evidence="2" id="KW-1185">Reference proteome</keyword>
<name>A0A0F6TAU0_9CORY</name>
<dbReference type="HOGENOM" id="CLU_091606_1_0_11"/>
<reference evidence="1 2" key="1">
    <citation type="journal article" date="2015" name="Genome Announc.">
        <title>Complete Genome Sequence of Corynebacterium camporealensis DSM 44610, Isolated from the Milk of a Manchega Sheep with Subclinical Mastitis.</title>
        <authorList>
            <person name="Ruckert C."/>
            <person name="Albersmeier A."/>
            <person name="Winkler A."/>
            <person name="Tauch A."/>
        </authorList>
    </citation>
    <scope>NUCLEOTIDE SEQUENCE [LARGE SCALE GENOMIC DNA]</scope>
    <source>
        <strain evidence="1 2">DSM 44610</strain>
    </source>
</reference>